<comment type="caution">
    <text evidence="1">The sequence shown here is derived from an EMBL/GenBank/DDBJ whole genome shotgun (WGS) entry which is preliminary data.</text>
</comment>
<dbReference type="EMBL" id="JAHLJV010000081">
    <property type="protein sequence ID" value="KAK1574045.1"/>
    <property type="molecule type" value="Genomic_DNA"/>
</dbReference>
<evidence type="ECO:0000313" key="1">
    <source>
        <dbReference type="EMBL" id="KAK1574045.1"/>
    </source>
</evidence>
<keyword evidence="2" id="KW-1185">Reference proteome</keyword>
<name>A0AAD8PPJ3_9PEZI</name>
<dbReference type="AlphaFoldDB" id="A0AAD8PPJ3"/>
<dbReference type="Proteomes" id="UP001230504">
    <property type="component" value="Unassembled WGS sequence"/>
</dbReference>
<sequence length="121" mass="13276">MIGCCVVMRSGATRSVSCSVNDDLSLPQNEEAPHGRKYGFRNQITALVALHGGVRGWCCDGVSCRRSYCCTCMRFRARVMSGVHEYLAVERAGRQGKRLRGGCSSNVVSGRLDHCPSRHLL</sequence>
<proteinExistence type="predicted"/>
<accession>A0AAD8PPJ3</accession>
<protein>
    <submittedName>
        <fullName evidence="1">Uncharacterized protein</fullName>
    </submittedName>
</protein>
<evidence type="ECO:0000313" key="2">
    <source>
        <dbReference type="Proteomes" id="UP001230504"/>
    </source>
</evidence>
<reference evidence="1" key="1">
    <citation type="submission" date="2021-06" db="EMBL/GenBank/DDBJ databases">
        <title>Comparative genomics, transcriptomics and evolutionary studies reveal genomic signatures of adaptation to plant cell wall in hemibiotrophic fungi.</title>
        <authorList>
            <consortium name="DOE Joint Genome Institute"/>
            <person name="Baroncelli R."/>
            <person name="Diaz J.F."/>
            <person name="Benocci T."/>
            <person name="Peng M."/>
            <person name="Battaglia E."/>
            <person name="Haridas S."/>
            <person name="Andreopoulos W."/>
            <person name="Labutti K."/>
            <person name="Pangilinan J."/>
            <person name="Floch G.L."/>
            <person name="Makela M.R."/>
            <person name="Henrissat B."/>
            <person name="Grigoriev I.V."/>
            <person name="Crouch J.A."/>
            <person name="De Vries R.P."/>
            <person name="Sukno S.A."/>
            <person name="Thon M.R."/>
        </authorList>
    </citation>
    <scope>NUCLEOTIDE SEQUENCE</scope>
    <source>
        <strain evidence="1">CBS 125086</strain>
    </source>
</reference>
<organism evidence="1 2">
    <name type="scientific">Colletotrichum navitas</name>
    <dbReference type="NCBI Taxonomy" id="681940"/>
    <lineage>
        <taxon>Eukaryota</taxon>
        <taxon>Fungi</taxon>
        <taxon>Dikarya</taxon>
        <taxon>Ascomycota</taxon>
        <taxon>Pezizomycotina</taxon>
        <taxon>Sordariomycetes</taxon>
        <taxon>Hypocreomycetidae</taxon>
        <taxon>Glomerellales</taxon>
        <taxon>Glomerellaceae</taxon>
        <taxon>Colletotrichum</taxon>
        <taxon>Colletotrichum graminicola species complex</taxon>
    </lineage>
</organism>
<dbReference type="GeneID" id="85437180"/>
<gene>
    <name evidence="1" type="ORF">LY79DRAFT_391257</name>
</gene>
<dbReference type="RefSeq" id="XP_060409600.1">
    <property type="nucleotide sequence ID" value="XM_060552940.1"/>
</dbReference>